<protein>
    <submittedName>
        <fullName evidence="1">Uncharacterized protein</fullName>
    </submittedName>
</protein>
<dbReference type="EMBL" id="FMYQ01000051">
    <property type="protein sequence ID" value="SDE45726.1"/>
    <property type="molecule type" value="Genomic_DNA"/>
</dbReference>
<evidence type="ECO:0000313" key="1">
    <source>
        <dbReference type="EMBL" id="SDE45726.1"/>
    </source>
</evidence>
<dbReference type="Proteomes" id="UP000198908">
    <property type="component" value="Unassembled WGS sequence"/>
</dbReference>
<reference evidence="2" key="1">
    <citation type="submission" date="2016-09" db="EMBL/GenBank/DDBJ databases">
        <authorList>
            <person name="Varghese N."/>
            <person name="Submissions S."/>
        </authorList>
    </citation>
    <scope>NUCLEOTIDE SEQUENCE [LARGE SCALE GENOMIC DNA]</scope>
    <source>
        <strain evidence="2">TNe-862</strain>
    </source>
</reference>
<organism evidence="1 2">
    <name type="scientific">Paraburkholderia lycopersici</name>
    <dbReference type="NCBI Taxonomy" id="416944"/>
    <lineage>
        <taxon>Bacteria</taxon>
        <taxon>Pseudomonadati</taxon>
        <taxon>Pseudomonadota</taxon>
        <taxon>Betaproteobacteria</taxon>
        <taxon>Burkholderiales</taxon>
        <taxon>Burkholderiaceae</taxon>
        <taxon>Paraburkholderia</taxon>
    </lineage>
</organism>
<sequence length="59" mass="5994">MVSGEMLDSAGATWALCVMRTAGGNRSRASLLNSNKCAKQGNGRKGGLAHTMTLQGGVA</sequence>
<keyword evidence="2" id="KW-1185">Reference proteome</keyword>
<gene>
    <name evidence="1" type="ORF">SAMN05421548_15116</name>
</gene>
<evidence type="ECO:0000313" key="2">
    <source>
        <dbReference type="Proteomes" id="UP000198908"/>
    </source>
</evidence>
<name>A0A1G7D443_9BURK</name>
<dbReference type="STRING" id="416944.SAMN05421548_15116"/>
<accession>A0A1G7D443</accession>
<proteinExistence type="predicted"/>
<dbReference type="AlphaFoldDB" id="A0A1G7D443"/>